<name>A0AAV4UJ58_CAEEX</name>
<evidence type="ECO:0000313" key="1">
    <source>
        <dbReference type="EMBL" id="GIY57801.1"/>
    </source>
</evidence>
<dbReference type="Proteomes" id="UP001054945">
    <property type="component" value="Unassembled WGS sequence"/>
</dbReference>
<comment type="caution">
    <text evidence="1">The sequence shown here is derived from an EMBL/GenBank/DDBJ whole genome shotgun (WGS) entry which is preliminary data.</text>
</comment>
<protein>
    <submittedName>
        <fullName evidence="1">Uncharacterized protein</fullName>
    </submittedName>
</protein>
<organism evidence="1 2">
    <name type="scientific">Caerostris extrusa</name>
    <name type="common">Bark spider</name>
    <name type="synonym">Caerostris bankana</name>
    <dbReference type="NCBI Taxonomy" id="172846"/>
    <lineage>
        <taxon>Eukaryota</taxon>
        <taxon>Metazoa</taxon>
        <taxon>Ecdysozoa</taxon>
        <taxon>Arthropoda</taxon>
        <taxon>Chelicerata</taxon>
        <taxon>Arachnida</taxon>
        <taxon>Araneae</taxon>
        <taxon>Araneomorphae</taxon>
        <taxon>Entelegynae</taxon>
        <taxon>Araneoidea</taxon>
        <taxon>Araneidae</taxon>
        <taxon>Caerostris</taxon>
    </lineage>
</organism>
<proteinExistence type="predicted"/>
<gene>
    <name evidence="1" type="ORF">CEXT_230111</name>
</gene>
<reference evidence="1 2" key="1">
    <citation type="submission" date="2021-06" db="EMBL/GenBank/DDBJ databases">
        <title>Caerostris extrusa draft genome.</title>
        <authorList>
            <person name="Kono N."/>
            <person name="Arakawa K."/>
        </authorList>
    </citation>
    <scope>NUCLEOTIDE SEQUENCE [LARGE SCALE GENOMIC DNA]</scope>
</reference>
<dbReference type="EMBL" id="BPLR01012962">
    <property type="protein sequence ID" value="GIY57801.1"/>
    <property type="molecule type" value="Genomic_DNA"/>
</dbReference>
<sequence length="110" mass="12085">MVPFVVVVVVPQIYKPIVETQPACVWGKPYKPHQTFPHSKPTLLPSGALRNIRSSVNDLIQKVAIPKHSDKKITAGYHGHRIRAKGRVRLDAAVCLTNYPDHTAGATMPG</sequence>
<evidence type="ECO:0000313" key="2">
    <source>
        <dbReference type="Proteomes" id="UP001054945"/>
    </source>
</evidence>
<keyword evidence="2" id="KW-1185">Reference proteome</keyword>
<dbReference type="AlphaFoldDB" id="A0AAV4UJ58"/>
<accession>A0AAV4UJ58</accession>